<evidence type="ECO:0000313" key="1">
    <source>
        <dbReference type="EMBL" id="OQB42516.1"/>
    </source>
</evidence>
<proteinExistence type="predicted"/>
<protein>
    <submittedName>
        <fullName evidence="1">Uncharacterized protein</fullName>
    </submittedName>
</protein>
<dbReference type="EMBL" id="MWDB01000002">
    <property type="protein sequence ID" value="OQB42516.1"/>
    <property type="molecule type" value="Genomic_DNA"/>
</dbReference>
<dbReference type="Proteomes" id="UP000485621">
    <property type="component" value="Unassembled WGS sequence"/>
</dbReference>
<sequence length="96" mass="10258">MVRFSKASLTYHVIVTAHGCCPGMLVVVVINQLVPLKLYGLVCNPTPMSDAFIIVKVQIAHSSHELLLNVNVGPCLSILIADEVLIGSSFPSLSTL</sequence>
<reference evidence="1" key="1">
    <citation type="submission" date="2017-02" db="EMBL/GenBank/DDBJ databases">
        <title>Delving into the versatile metabolic prowess of the omnipresent phylum Bacteroidetes.</title>
        <authorList>
            <person name="Nobu M.K."/>
            <person name="Mei R."/>
            <person name="Narihiro T."/>
            <person name="Kuroda K."/>
            <person name="Liu W.-T."/>
        </authorList>
    </citation>
    <scope>NUCLEOTIDE SEQUENCE</scope>
    <source>
        <strain evidence="1">ADurb.Bin160</strain>
    </source>
</reference>
<accession>A0A1V5ZR19</accession>
<dbReference type="AlphaFoldDB" id="A0A1V5ZR19"/>
<name>A0A1V5ZR19_9BACT</name>
<organism evidence="1">
    <name type="scientific">candidate division CPR1 bacterium ADurb.Bin160</name>
    <dbReference type="NCBI Taxonomy" id="1852826"/>
    <lineage>
        <taxon>Bacteria</taxon>
        <taxon>candidate division CPR1</taxon>
    </lineage>
</organism>
<comment type="caution">
    <text evidence="1">The sequence shown here is derived from an EMBL/GenBank/DDBJ whole genome shotgun (WGS) entry which is preliminary data.</text>
</comment>
<gene>
    <name evidence="1" type="ORF">BWY04_00216</name>
</gene>